<dbReference type="EMBL" id="JASCXX010000021">
    <property type="protein sequence ID" value="MDI6450507.1"/>
    <property type="molecule type" value="Genomic_DNA"/>
</dbReference>
<dbReference type="SUPFAM" id="SSF53187">
    <property type="entry name" value="Zn-dependent exopeptidases"/>
    <property type="match status" value="1"/>
</dbReference>
<dbReference type="InterPro" id="IPR007484">
    <property type="entry name" value="Peptidase_M28"/>
</dbReference>
<dbReference type="RefSeq" id="WP_349245917.1">
    <property type="nucleotide sequence ID" value="NZ_JASCXX010000021.1"/>
</dbReference>
<accession>A0AAW6U1P9</accession>
<dbReference type="GO" id="GO:0006508">
    <property type="term" value="P:proteolysis"/>
    <property type="evidence" value="ECO:0007669"/>
    <property type="project" value="InterPro"/>
</dbReference>
<evidence type="ECO:0000313" key="3">
    <source>
        <dbReference type="EMBL" id="MDI6450507.1"/>
    </source>
</evidence>
<name>A0AAW6U1P9_9BACT</name>
<gene>
    <name evidence="3" type="ORF">QJ522_15710</name>
</gene>
<dbReference type="Gene3D" id="3.50.30.30">
    <property type="match status" value="1"/>
</dbReference>
<dbReference type="Gene3D" id="3.40.630.10">
    <property type="entry name" value="Zn peptidases"/>
    <property type="match status" value="1"/>
</dbReference>
<dbReference type="AlphaFoldDB" id="A0AAW6U1P9"/>
<dbReference type="InterPro" id="IPR046450">
    <property type="entry name" value="PA_dom_sf"/>
</dbReference>
<evidence type="ECO:0000313" key="4">
    <source>
        <dbReference type="Proteomes" id="UP001431776"/>
    </source>
</evidence>
<dbReference type="Proteomes" id="UP001431776">
    <property type="component" value="Unassembled WGS sequence"/>
</dbReference>
<dbReference type="Pfam" id="PF04389">
    <property type="entry name" value="Peptidase_M28"/>
    <property type="match status" value="1"/>
</dbReference>
<dbReference type="PANTHER" id="PTHR12147">
    <property type="entry name" value="METALLOPEPTIDASE M28 FAMILY MEMBER"/>
    <property type="match status" value="1"/>
</dbReference>
<sequence>MRRSALVHLVCAFVSLPVVAEPLPHHAESICGFPIYRTVHRLASTEFHGRLSGHAGYDAAAAWVAEMFQSWGIEPADDEHGYLLPFPIQYTLVNDASMSLFLFDEREEGGVREMVLEPEKGFLPLLFSDTGDRTAEVVFVGWGIHAPELGYDDYSGVDVAGRFVMCFRGTPDPSNPAYQHHDQHRTRMRRAKDAGALGLIYIYEEPIANPNGDWIEGFTPVNISYAAADHLLAERGLGSASVRADLLKYKRPISFELRSKARIRVESTHFPQATGHNVVGYIEGTDPQLRNEVVVVGAHLDHCGTHMGLLFGGADDNASGSAAVIEIARAFAQNKIQTKRSVLFCLFGAEEMGLIGSRHLANHFPDQFTTISHMINFDMVGAGDGSRCGYSAAHMDLKELVEKVDGQIQTVRSMFPIRELGVRGSDHAPFHARGIPVLYFASNGPHLRYHTTGDTIYRMNPHVMQDIARIGYLLTIELATK</sequence>
<reference evidence="3" key="1">
    <citation type="submission" date="2023-05" db="EMBL/GenBank/DDBJ databases">
        <title>Anaerotaeda fermentans gen. nov., sp. nov., a novel anaerobic planctomycete of the new family within the order Sedimentisphaerales isolated from Taman Peninsula, Russia.</title>
        <authorList>
            <person name="Khomyakova M.A."/>
            <person name="Merkel A.Y."/>
            <person name="Slobodkin A.I."/>
        </authorList>
    </citation>
    <scope>NUCLEOTIDE SEQUENCE</scope>
    <source>
        <strain evidence="3">M17dextr</strain>
    </source>
</reference>
<comment type="caution">
    <text evidence="3">The sequence shown here is derived from an EMBL/GenBank/DDBJ whole genome shotgun (WGS) entry which is preliminary data.</text>
</comment>
<dbReference type="GO" id="GO:0008235">
    <property type="term" value="F:metalloexopeptidase activity"/>
    <property type="evidence" value="ECO:0007669"/>
    <property type="project" value="InterPro"/>
</dbReference>
<feature type="domain" description="Peptidase M28" evidence="2">
    <location>
        <begin position="277"/>
        <end position="470"/>
    </location>
</feature>
<proteinExistence type="predicted"/>
<feature type="chain" id="PRO_5043868566" evidence="1">
    <location>
        <begin position="21"/>
        <end position="481"/>
    </location>
</feature>
<dbReference type="SUPFAM" id="SSF52025">
    <property type="entry name" value="PA domain"/>
    <property type="match status" value="1"/>
</dbReference>
<dbReference type="InterPro" id="IPR045175">
    <property type="entry name" value="M28_fam"/>
</dbReference>
<protein>
    <submittedName>
        <fullName evidence="3">M20/M25/M40 family metallo-hydrolase</fullName>
    </submittedName>
</protein>
<keyword evidence="4" id="KW-1185">Reference proteome</keyword>
<feature type="signal peptide" evidence="1">
    <location>
        <begin position="1"/>
        <end position="20"/>
    </location>
</feature>
<organism evidence="3 4">
    <name type="scientific">Anaerobaca lacustris</name>
    <dbReference type="NCBI Taxonomy" id="3044600"/>
    <lineage>
        <taxon>Bacteria</taxon>
        <taxon>Pseudomonadati</taxon>
        <taxon>Planctomycetota</taxon>
        <taxon>Phycisphaerae</taxon>
        <taxon>Sedimentisphaerales</taxon>
        <taxon>Anaerobacaceae</taxon>
        <taxon>Anaerobaca</taxon>
    </lineage>
</organism>
<evidence type="ECO:0000259" key="2">
    <source>
        <dbReference type="Pfam" id="PF04389"/>
    </source>
</evidence>
<dbReference type="PANTHER" id="PTHR12147:SF26">
    <property type="entry name" value="PEPTIDASE M28 DOMAIN-CONTAINING PROTEIN"/>
    <property type="match status" value="1"/>
</dbReference>
<keyword evidence="1" id="KW-0732">Signal</keyword>
<evidence type="ECO:0000256" key="1">
    <source>
        <dbReference type="SAM" id="SignalP"/>
    </source>
</evidence>